<comment type="caution">
    <text evidence="1">The sequence shown here is derived from an EMBL/GenBank/DDBJ whole genome shotgun (WGS) entry which is preliminary data.</text>
</comment>
<reference evidence="1 2" key="1">
    <citation type="submission" date="2013-05" db="EMBL/GenBank/DDBJ databases">
        <authorList>
            <person name="Harkins D.M."/>
            <person name="Durkin A.S."/>
            <person name="Brinkac L.M."/>
            <person name="Haft D.H."/>
            <person name="Selengut J.D."/>
            <person name="Sanka R."/>
            <person name="DePew J."/>
            <person name="Purushe J."/>
            <person name="Hartskeerl R.A."/>
            <person name="Ahmed A."/>
            <person name="van der Linden H."/>
            <person name="Goris M.G.A."/>
            <person name="Vinetz J.M."/>
            <person name="Sutton G.G."/>
            <person name="Nierman W.C."/>
            <person name="Fouts D.E."/>
        </authorList>
    </citation>
    <scope>NUCLEOTIDE SEQUENCE [LARGE SCALE GENOMIC DNA]</scope>
    <source>
        <strain evidence="1 2">10</strain>
    </source>
</reference>
<accession>V6HTG0</accession>
<sequence length="37" mass="4212">MINWCENGKMNVLEINYFSSNTIGGVPQFLGFITRNC</sequence>
<organism evidence="1 2">
    <name type="scientific">Leptospira inadai serovar Lyme str. 10</name>
    <dbReference type="NCBI Taxonomy" id="1049790"/>
    <lineage>
        <taxon>Bacteria</taxon>
        <taxon>Pseudomonadati</taxon>
        <taxon>Spirochaetota</taxon>
        <taxon>Spirochaetia</taxon>
        <taxon>Leptospirales</taxon>
        <taxon>Leptospiraceae</taxon>
        <taxon>Leptospira</taxon>
    </lineage>
</organism>
<evidence type="ECO:0000313" key="2">
    <source>
        <dbReference type="Proteomes" id="UP000018719"/>
    </source>
</evidence>
<dbReference type="EMBL" id="AHMM02000024">
    <property type="protein sequence ID" value="EQA35979.1"/>
    <property type="molecule type" value="Genomic_DNA"/>
</dbReference>
<dbReference type="Proteomes" id="UP000018719">
    <property type="component" value="Unassembled WGS sequence"/>
</dbReference>
<dbReference type="AlphaFoldDB" id="V6HTG0"/>
<evidence type="ECO:0000313" key="1">
    <source>
        <dbReference type="EMBL" id="EQA35979.1"/>
    </source>
</evidence>
<proteinExistence type="predicted"/>
<protein>
    <submittedName>
        <fullName evidence="1">Uncharacterized protein</fullName>
    </submittedName>
</protein>
<gene>
    <name evidence="1" type="ORF">LEP1GSC047_0537</name>
</gene>
<name>V6HTG0_9LEPT</name>